<evidence type="ECO:0000313" key="2">
    <source>
        <dbReference type="EMBL" id="MSB18875.1"/>
    </source>
</evidence>
<comment type="caution">
    <text evidence="2">The sequence shown here is derived from an EMBL/GenBank/DDBJ whole genome shotgun (WGS) entry which is preliminary data.</text>
</comment>
<reference evidence="2 3" key="1">
    <citation type="journal article" date="2019" name="Nat. Med.">
        <title>A library of human gut bacterial isolates paired with longitudinal multiomics data enables mechanistic microbiome research.</title>
        <authorList>
            <person name="Poyet M."/>
            <person name="Groussin M."/>
            <person name="Gibbons S.M."/>
            <person name="Avila-Pacheco J."/>
            <person name="Jiang X."/>
            <person name="Kearney S.M."/>
            <person name="Perrotta A.R."/>
            <person name="Berdy B."/>
            <person name="Zhao S."/>
            <person name="Lieberman T.D."/>
            <person name="Swanson P.K."/>
            <person name="Smith M."/>
            <person name="Roesemann S."/>
            <person name="Alexander J.E."/>
            <person name="Rich S.A."/>
            <person name="Livny J."/>
            <person name="Vlamakis H."/>
            <person name="Clish C."/>
            <person name="Bullock K."/>
            <person name="Deik A."/>
            <person name="Scott J."/>
            <person name="Pierce K.A."/>
            <person name="Xavier R.J."/>
            <person name="Alm E.J."/>
        </authorList>
    </citation>
    <scope>NUCLEOTIDE SEQUENCE [LARGE SCALE GENOMIC DNA]</scope>
    <source>
        <strain evidence="2 3">BIOML-A2</strain>
    </source>
</reference>
<protein>
    <submittedName>
        <fullName evidence="2">DNA cytosine methyltransferase</fullName>
    </submittedName>
</protein>
<evidence type="ECO:0000313" key="3">
    <source>
        <dbReference type="Proteomes" id="UP000434475"/>
    </source>
</evidence>
<dbReference type="EMBL" id="JAQLWO010000005">
    <property type="protein sequence ID" value="MDB7905680.1"/>
    <property type="molecule type" value="Genomic_DNA"/>
</dbReference>
<reference evidence="1" key="2">
    <citation type="submission" date="2023-01" db="EMBL/GenBank/DDBJ databases">
        <title>Human gut microbiome strain richness.</title>
        <authorList>
            <person name="Chen-Liaw A."/>
        </authorList>
    </citation>
    <scope>NUCLEOTIDE SEQUENCE</scope>
    <source>
        <strain evidence="1">2225st1_A6_2225SCRN_200828</strain>
    </source>
</reference>
<dbReference type="Proteomes" id="UP001211006">
    <property type="component" value="Unassembled WGS sequence"/>
</dbReference>
<dbReference type="GO" id="GO:0008168">
    <property type="term" value="F:methyltransferase activity"/>
    <property type="evidence" value="ECO:0007669"/>
    <property type="project" value="UniProtKB-KW"/>
</dbReference>
<evidence type="ECO:0000313" key="1">
    <source>
        <dbReference type="EMBL" id="MDB7905680.1"/>
    </source>
</evidence>
<sequence length="224" mass="25120">MKVLVACEESQAVCIAFRKLGHEAYSCDTQECSGGHPEWHIKGDVLPLINGNKPFITMDGDLHAIVGTWDLLIAFPPCTYLTNAGSVRLRIKGEINKERMAKAVEAKAFFMKFLEADCQKICVENPTPGKIHQLPQYTQAIQPWWFGHPYTKRTCLWLKNLPPLTPTDIIREGVTPYVNGGCKDAHGNYRRFQGRNERDPKTRSKTFPGVAQAMAQQWGGDMSG</sequence>
<keyword evidence="2" id="KW-0808">Transferase</keyword>
<organism evidence="2 3">
    <name type="scientific">Flavonifractor plautii</name>
    <name type="common">Fusobacterium plautii</name>
    <dbReference type="NCBI Taxonomy" id="292800"/>
    <lineage>
        <taxon>Bacteria</taxon>
        <taxon>Bacillati</taxon>
        <taxon>Bacillota</taxon>
        <taxon>Clostridia</taxon>
        <taxon>Eubacteriales</taxon>
        <taxon>Oscillospiraceae</taxon>
        <taxon>Flavonifractor</taxon>
    </lineage>
</organism>
<keyword evidence="2" id="KW-0489">Methyltransferase</keyword>
<dbReference type="AlphaFoldDB" id="A0A6I2QY26"/>
<dbReference type="Proteomes" id="UP000434475">
    <property type="component" value="Unassembled WGS sequence"/>
</dbReference>
<name>A0A6I2QY26_FLAPL</name>
<accession>A0A6I2QY26</accession>
<dbReference type="GO" id="GO:0032259">
    <property type="term" value="P:methylation"/>
    <property type="evidence" value="ECO:0007669"/>
    <property type="project" value="UniProtKB-KW"/>
</dbReference>
<proteinExistence type="predicted"/>
<dbReference type="EMBL" id="WKPR01000004">
    <property type="protein sequence ID" value="MSB18875.1"/>
    <property type="molecule type" value="Genomic_DNA"/>
</dbReference>
<dbReference type="RefSeq" id="WP_172697317.1">
    <property type="nucleotide sequence ID" value="NZ_JAQLWN010000007.1"/>
</dbReference>
<gene>
    <name evidence="2" type="ORF">GKE97_05005</name>
    <name evidence="1" type="ORF">PND83_06810</name>
</gene>